<name>A0A6I9YAW5_9SAUR</name>
<keyword evidence="2" id="KW-1185">Reference proteome</keyword>
<dbReference type="OrthoDB" id="3219396at2759"/>
<feature type="domain" description="F-box" evidence="1">
    <location>
        <begin position="5"/>
        <end position="51"/>
    </location>
</feature>
<dbReference type="PANTHER" id="PTHR20933:SF3">
    <property type="entry name" value="F-BOX ONLY PROTEIN 33"/>
    <property type="match status" value="1"/>
</dbReference>
<sequence>MSDVIDLSNYLPEEIMAGVFSFLSIRDRYTVSYVCKGWAAAVASSAVWSFTEFSFDFEEEKEAACVIKMLQPYLIHIRHLKIVLNQYMELNRRLVPQVLDMLAFKRVKLRALNIVCQGLSPYFYSGQDLLQSIRLLCQRNSRIDLQHVDLRQMPFILDNNTVLLLAYSSPNLRTLLINNRAPGVIILKPEAIVDVVRICPKLTVLGLYYTILSTGLFQELVKPNRWPLQCLDVLYEGLEKQIPEECWAMVSKRYPQFRVKFEFAAMVDGTKIPGILKPSIPVKSLQFNYLHNVTDQLQLITNYYSQTVEKLILYTAPSNALNSSLIELAKKCCHLKEIHCYCVVSQGVVDAFLAHCPDLRNHTLSSVLLSSMLPILCP</sequence>
<dbReference type="GO" id="GO:0031398">
    <property type="term" value="P:positive regulation of protein ubiquitination"/>
    <property type="evidence" value="ECO:0007669"/>
    <property type="project" value="TreeGrafter"/>
</dbReference>
<dbReference type="InterPro" id="IPR032675">
    <property type="entry name" value="LRR_dom_sf"/>
</dbReference>
<organism evidence="2 3">
    <name type="scientific">Thamnophis sirtalis</name>
    <dbReference type="NCBI Taxonomy" id="35019"/>
    <lineage>
        <taxon>Eukaryota</taxon>
        <taxon>Metazoa</taxon>
        <taxon>Chordata</taxon>
        <taxon>Craniata</taxon>
        <taxon>Vertebrata</taxon>
        <taxon>Euteleostomi</taxon>
        <taxon>Lepidosauria</taxon>
        <taxon>Squamata</taxon>
        <taxon>Bifurcata</taxon>
        <taxon>Unidentata</taxon>
        <taxon>Episquamata</taxon>
        <taxon>Toxicofera</taxon>
        <taxon>Serpentes</taxon>
        <taxon>Colubroidea</taxon>
        <taxon>Colubridae</taxon>
        <taxon>Natricinae</taxon>
        <taxon>Thamnophis</taxon>
    </lineage>
</organism>
<dbReference type="SUPFAM" id="SSF81383">
    <property type="entry name" value="F-box domain"/>
    <property type="match status" value="1"/>
</dbReference>
<dbReference type="GeneID" id="106548313"/>
<dbReference type="PROSITE" id="PS50181">
    <property type="entry name" value="FBOX"/>
    <property type="match status" value="1"/>
</dbReference>
<dbReference type="InterPro" id="IPR001810">
    <property type="entry name" value="F-box_dom"/>
</dbReference>
<protein>
    <submittedName>
        <fullName evidence="3">F-box/LRR-repeat protein 8</fullName>
    </submittedName>
</protein>
<dbReference type="Proteomes" id="UP000504617">
    <property type="component" value="Unplaced"/>
</dbReference>
<accession>A0A6I9YAW5</accession>
<dbReference type="AlphaFoldDB" id="A0A6I9YAW5"/>
<gene>
    <name evidence="3" type="primary">FBXL8</name>
</gene>
<dbReference type="Gene3D" id="1.20.1280.50">
    <property type="match status" value="1"/>
</dbReference>
<evidence type="ECO:0000259" key="1">
    <source>
        <dbReference type="PROSITE" id="PS50181"/>
    </source>
</evidence>
<dbReference type="CTD" id="55336"/>
<dbReference type="SMART" id="SM00256">
    <property type="entry name" value="FBOX"/>
    <property type="match status" value="1"/>
</dbReference>
<evidence type="ECO:0000313" key="3">
    <source>
        <dbReference type="RefSeq" id="XP_013921135.1"/>
    </source>
</evidence>
<proteinExistence type="predicted"/>
<dbReference type="Pfam" id="PF12937">
    <property type="entry name" value="F-box-like"/>
    <property type="match status" value="1"/>
</dbReference>
<dbReference type="PANTHER" id="PTHR20933">
    <property type="entry name" value="F-BOX ONLY PROTEIN 33"/>
    <property type="match status" value="1"/>
</dbReference>
<dbReference type="Gene3D" id="3.80.10.10">
    <property type="entry name" value="Ribonuclease Inhibitor"/>
    <property type="match status" value="1"/>
</dbReference>
<dbReference type="RefSeq" id="XP_013921135.1">
    <property type="nucleotide sequence ID" value="XM_014065660.1"/>
</dbReference>
<dbReference type="InterPro" id="IPR036047">
    <property type="entry name" value="F-box-like_dom_sf"/>
</dbReference>
<evidence type="ECO:0000313" key="2">
    <source>
        <dbReference type="Proteomes" id="UP000504617"/>
    </source>
</evidence>
<reference evidence="3" key="1">
    <citation type="submission" date="2025-08" db="UniProtKB">
        <authorList>
            <consortium name="RefSeq"/>
        </authorList>
    </citation>
    <scope>IDENTIFICATION</scope>
    <source>
        <tissue evidence="3">Skeletal muscle</tissue>
    </source>
</reference>
<dbReference type="KEGG" id="tsr:106548313"/>